<accession>A0ABP7HZF5</accession>
<evidence type="ECO:0000313" key="3">
    <source>
        <dbReference type="Proteomes" id="UP001500888"/>
    </source>
</evidence>
<evidence type="ECO:0000256" key="1">
    <source>
        <dbReference type="SAM" id="MobiDB-lite"/>
    </source>
</evidence>
<proteinExistence type="predicted"/>
<feature type="region of interest" description="Disordered" evidence="1">
    <location>
        <begin position="96"/>
        <end position="170"/>
    </location>
</feature>
<evidence type="ECO:0000313" key="2">
    <source>
        <dbReference type="EMBL" id="GAA3803791.1"/>
    </source>
</evidence>
<comment type="caution">
    <text evidence="2">The sequence shown here is derived from an EMBL/GenBank/DDBJ whole genome shotgun (WGS) entry which is preliminary data.</text>
</comment>
<dbReference type="InterPro" id="IPR011051">
    <property type="entry name" value="RmlC_Cupin_sf"/>
</dbReference>
<sequence length="170" mass="18712">MTDEDLVPLSFLDLRLPPSFELRGVIVEPGRERVYDETEWRDAIVMVERGRIELVCSDGHRHGFGRGHVLWLHGLPVRVLFNPGREPAVLVAISRRAAEPDGRAAEPDERAAEPDERAAEPGRSAAGPEGTITPEKSVRAAIPIQPSCRHIGEHVTDDVPPSAEEGNDHE</sequence>
<reference evidence="3" key="1">
    <citation type="journal article" date="2019" name="Int. J. Syst. Evol. Microbiol.">
        <title>The Global Catalogue of Microorganisms (GCM) 10K type strain sequencing project: providing services to taxonomists for standard genome sequencing and annotation.</title>
        <authorList>
            <consortium name="The Broad Institute Genomics Platform"/>
            <consortium name="The Broad Institute Genome Sequencing Center for Infectious Disease"/>
            <person name="Wu L."/>
            <person name="Ma J."/>
        </authorList>
    </citation>
    <scope>NUCLEOTIDE SEQUENCE [LARGE SCALE GENOMIC DNA]</scope>
    <source>
        <strain evidence="3">JCM 16908</strain>
    </source>
</reference>
<gene>
    <name evidence="2" type="ORF">GCM10022226_24470</name>
</gene>
<dbReference type="Proteomes" id="UP001500888">
    <property type="component" value="Unassembled WGS sequence"/>
</dbReference>
<dbReference type="SUPFAM" id="SSF51182">
    <property type="entry name" value="RmlC-like cupins"/>
    <property type="match status" value="1"/>
</dbReference>
<dbReference type="RefSeq" id="WP_344938028.1">
    <property type="nucleotide sequence ID" value="NZ_BAAAZR010000004.1"/>
</dbReference>
<protein>
    <submittedName>
        <fullName evidence="2">Uncharacterized protein</fullName>
    </submittedName>
</protein>
<name>A0ABP7HZF5_9ACTN</name>
<organism evidence="2 3">
    <name type="scientific">Sphaerisporangium flaviroseum</name>
    <dbReference type="NCBI Taxonomy" id="509199"/>
    <lineage>
        <taxon>Bacteria</taxon>
        <taxon>Bacillati</taxon>
        <taxon>Actinomycetota</taxon>
        <taxon>Actinomycetes</taxon>
        <taxon>Streptosporangiales</taxon>
        <taxon>Streptosporangiaceae</taxon>
        <taxon>Sphaerisporangium</taxon>
    </lineage>
</organism>
<feature type="compositionally biased region" description="Basic and acidic residues" evidence="1">
    <location>
        <begin position="96"/>
        <end position="120"/>
    </location>
</feature>
<dbReference type="EMBL" id="BAAAZR010000004">
    <property type="protein sequence ID" value="GAA3803791.1"/>
    <property type="molecule type" value="Genomic_DNA"/>
</dbReference>
<keyword evidence="3" id="KW-1185">Reference proteome</keyword>